<reference evidence="5" key="1">
    <citation type="submission" date="2021-02" db="EMBL/GenBank/DDBJ databases">
        <title>Genome sequence Cadophora malorum strain M34.</title>
        <authorList>
            <person name="Stefanovic E."/>
            <person name="Vu D."/>
            <person name="Scully C."/>
            <person name="Dijksterhuis J."/>
            <person name="Roader J."/>
            <person name="Houbraken J."/>
        </authorList>
    </citation>
    <scope>NUCLEOTIDE SEQUENCE</scope>
    <source>
        <strain evidence="5">M34</strain>
    </source>
</reference>
<dbReference type="Pfam" id="PF00135">
    <property type="entry name" value="COesterase"/>
    <property type="match status" value="1"/>
</dbReference>
<dbReference type="FunFam" id="3.40.50.1820:FF:000499">
    <property type="entry name" value="Carboxylic ester hydrolase"/>
    <property type="match status" value="1"/>
</dbReference>
<dbReference type="InterPro" id="IPR019826">
    <property type="entry name" value="Carboxylesterase_B_AS"/>
</dbReference>
<evidence type="ECO:0000256" key="2">
    <source>
        <dbReference type="ARBA" id="ARBA00022801"/>
    </source>
</evidence>
<dbReference type="OrthoDB" id="408631at2759"/>
<comment type="similarity">
    <text evidence="1 3">Belongs to the type-B carboxylesterase/lipase family.</text>
</comment>
<dbReference type="EC" id="3.1.1.-" evidence="3"/>
<evidence type="ECO:0000313" key="5">
    <source>
        <dbReference type="EMBL" id="KAG4422354.1"/>
    </source>
</evidence>
<dbReference type="PROSITE" id="PS00122">
    <property type="entry name" value="CARBOXYLESTERASE_B_1"/>
    <property type="match status" value="1"/>
</dbReference>
<dbReference type="Gene3D" id="3.40.50.1820">
    <property type="entry name" value="alpha/beta hydrolase"/>
    <property type="match status" value="1"/>
</dbReference>
<protein>
    <recommendedName>
        <fullName evidence="3">Carboxylic ester hydrolase</fullName>
        <ecNumber evidence="3">3.1.1.-</ecNumber>
    </recommendedName>
</protein>
<gene>
    <name evidence="5" type="ORF">IFR04_004506</name>
</gene>
<organism evidence="5 6">
    <name type="scientific">Cadophora malorum</name>
    <dbReference type="NCBI Taxonomy" id="108018"/>
    <lineage>
        <taxon>Eukaryota</taxon>
        <taxon>Fungi</taxon>
        <taxon>Dikarya</taxon>
        <taxon>Ascomycota</taxon>
        <taxon>Pezizomycotina</taxon>
        <taxon>Leotiomycetes</taxon>
        <taxon>Helotiales</taxon>
        <taxon>Ploettnerulaceae</taxon>
        <taxon>Cadophora</taxon>
    </lineage>
</organism>
<feature type="signal peptide" evidence="3">
    <location>
        <begin position="1"/>
        <end position="18"/>
    </location>
</feature>
<evidence type="ECO:0000313" key="6">
    <source>
        <dbReference type="Proteomes" id="UP000664132"/>
    </source>
</evidence>
<dbReference type="InterPro" id="IPR029058">
    <property type="entry name" value="AB_hydrolase_fold"/>
</dbReference>
<dbReference type="InterPro" id="IPR050309">
    <property type="entry name" value="Type-B_Carboxylest/Lipase"/>
</dbReference>
<dbReference type="AlphaFoldDB" id="A0A8H7WCK3"/>
<dbReference type="GO" id="GO:0016787">
    <property type="term" value="F:hydrolase activity"/>
    <property type="evidence" value="ECO:0007669"/>
    <property type="project" value="UniProtKB-KW"/>
</dbReference>
<dbReference type="EMBL" id="JAFJYH010000050">
    <property type="protein sequence ID" value="KAG4422354.1"/>
    <property type="molecule type" value="Genomic_DNA"/>
</dbReference>
<name>A0A8H7WCK3_9HELO</name>
<evidence type="ECO:0000259" key="4">
    <source>
        <dbReference type="Pfam" id="PF00135"/>
    </source>
</evidence>
<proteinExistence type="inferred from homology"/>
<accession>A0A8H7WCK3</accession>
<evidence type="ECO:0000256" key="3">
    <source>
        <dbReference type="RuleBase" id="RU361235"/>
    </source>
</evidence>
<keyword evidence="3" id="KW-0732">Signal</keyword>
<comment type="caution">
    <text evidence="5">The sequence shown here is derived from an EMBL/GenBank/DDBJ whole genome shotgun (WGS) entry which is preliminary data.</text>
</comment>
<feature type="chain" id="PRO_5034826238" description="Carboxylic ester hydrolase" evidence="3">
    <location>
        <begin position="19"/>
        <end position="586"/>
    </location>
</feature>
<dbReference type="InterPro" id="IPR002018">
    <property type="entry name" value="CarbesteraseB"/>
</dbReference>
<dbReference type="Proteomes" id="UP000664132">
    <property type="component" value="Unassembled WGS sequence"/>
</dbReference>
<dbReference type="PROSITE" id="PS00941">
    <property type="entry name" value="CARBOXYLESTERASE_B_2"/>
    <property type="match status" value="1"/>
</dbReference>
<evidence type="ECO:0000256" key="1">
    <source>
        <dbReference type="ARBA" id="ARBA00005964"/>
    </source>
</evidence>
<dbReference type="PANTHER" id="PTHR11559">
    <property type="entry name" value="CARBOXYLESTERASE"/>
    <property type="match status" value="1"/>
</dbReference>
<feature type="domain" description="Carboxylesterase type B" evidence="4">
    <location>
        <begin position="54"/>
        <end position="553"/>
    </location>
</feature>
<keyword evidence="6" id="KW-1185">Reference proteome</keyword>
<sequence>MIGQFISALAFTGAVVSAAPTLTARNESSSSTKSTTSPLPTVDLGYALHQATINETGNYYNFSNIRFGAAPVGDLRFKASIPPTTINRTLNDGQQGSMCAQAVPYWPKIASYFLGGSDAATLAYVNSQVDAVASAMTIDSLAAPDPRQSEDCLFLDVIVPESIYASNKSAPVLVWVYGGGYVYGDKTSTGNPATLIAQSQVDEGEGVVYVAMNYRLGLFGWLSGSIFSEQDGVPNAALYDQRLAFEWVQQNIHLFGGDPTRVTVMGESAGAGSIMHQVTAYGGSNGSAPFSQAIMQSPGFPPVPGDAQQVATYQSVISQAQSLISADVTDVASLRALDFETLAGLNSIVVARSAPYGTFTFGPVVDGTFVPKLPGVLLSEGKFDTELNVMVAHNSDEGLQFTSPFLTTDAAVATNLKEVFPTANNETIAYILDTLYPAVYDGTYPYTSLFGRASLITAEISFTCNTRFLDVAFQNETYAYYFTVPPGLHGEDIAYTFFNGDTTTLNDGLAVQPAIATAMQKYITNFAMSTTGNPNGRGLPFFPQYQSNSTTMVIGLEGIGGVVVDTTANERCAWLMEGLYVDNDLS</sequence>
<keyword evidence="2 3" id="KW-0378">Hydrolase</keyword>
<dbReference type="InterPro" id="IPR019819">
    <property type="entry name" value="Carboxylesterase_B_CS"/>
</dbReference>
<dbReference type="SUPFAM" id="SSF53474">
    <property type="entry name" value="alpha/beta-Hydrolases"/>
    <property type="match status" value="1"/>
</dbReference>